<evidence type="ECO:0000313" key="3">
    <source>
        <dbReference type="Proteomes" id="UP000568888"/>
    </source>
</evidence>
<name>A0A6V8MS31_9BACT</name>
<evidence type="ECO:0008006" key="4">
    <source>
        <dbReference type="Google" id="ProtNLM"/>
    </source>
</evidence>
<evidence type="ECO:0000256" key="1">
    <source>
        <dbReference type="SAM" id="SignalP"/>
    </source>
</evidence>
<feature type="signal peptide" evidence="1">
    <location>
        <begin position="1"/>
        <end position="22"/>
    </location>
</feature>
<protein>
    <recommendedName>
        <fullName evidence="4">Lipoprotein</fullName>
    </recommendedName>
</protein>
<dbReference type="Proteomes" id="UP000568888">
    <property type="component" value="Unassembled WGS sequence"/>
</dbReference>
<gene>
    <name evidence="2" type="ORF">GMPD_08540</name>
</gene>
<evidence type="ECO:0000313" key="2">
    <source>
        <dbReference type="EMBL" id="GFO62935.1"/>
    </source>
</evidence>
<reference evidence="3" key="1">
    <citation type="submission" date="2020-06" db="EMBL/GenBank/DDBJ databases">
        <title>Draft genomic sequecing of Geomonas sp. Red736.</title>
        <authorList>
            <person name="Itoh H."/>
            <person name="Xu Z.X."/>
            <person name="Ushijima N."/>
            <person name="Masuda Y."/>
            <person name="Shiratori Y."/>
            <person name="Senoo K."/>
        </authorList>
    </citation>
    <scope>NUCLEOTIDE SEQUENCE [LARGE SCALE GENOMIC DNA]</scope>
    <source>
        <strain evidence="3">Red736</strain>
    </source>
</reference>
<keyword evidence="1" id="KW-0732">Signal</keyword>
<dbReference type="EMBL" id="BLXY01000001">
    <property type="protein sequence ID" value="GFO62935.1"/>
    <property type="molecule type" value="Genomic_DNA"/>
</dbReference>
<dbReference type="AlphaFoldDB" id="A0A6V8MS31"/>
<feature type="chain" id="PRO_5028258738" description="Lipoprotein" evidence="1">
    <location>
        <begin position="23"/>
        <end position="91"/>
    </location>
</feature>
<comment type="caution">
    <text evidence="2">The sequence shown here is derived from an EMBL/GenBank/DDBJ whole genome shotgun (WGS) entry which is preliminary data.</text>
</comment>
<accession>A0A6V8MS31</accession>
<sequence>MKRAILLVTGALLMATSTGVYAEQTPAEKNECLLLSQNCKDQVDDIFTRMQRLSKEIDKGTRVYTPKELDQLRQKLAETQEMLREMEKPGH</sequence>
<organism evidence="2 3">
    <name type="scientific">Geomonas paludis</name>
    <dbReference type="NCBI Taxonomy" id="2740185"/>
    <lineage>
        <taxon>Bacteria</taxon>
        <taxon>Pseudomonadati</taxon>
        <taxon>Thermodesulfobacteriota</taxon>
        <taxon>Desulfuromonadia</taxon>
        <taxon>Geobacterales</taxon>
        <taxon>Geobacteraceae</taxon>
        <taxon>Geomonas</taxon>
    </lineage>
</organism>
<proteinExistence type="predicted"/>